<feature type="compositionally biased region" description="Basic and acidic residues" evidence="2">
    <location>
        <begin position="193"/>
        <end position="210"/>
    </location>
</feature>
<feature type="coiled-coil region" evidence="1">
    <location>
        <begin position="510"/>
        <end position="537"/>
    </location>
</feature>
<evidence type="ECO:0000256" key="1">
    <source>
        <dbReference type="SAM" id="Coils"/>
    </source>
</evidence>
<feature type="compositionally biased region" description="Low complexity" evidence="2">
    <location>
        <begin position="344"/>
        <end position="358"/>
    </location>
</feature>
<feature type="region of interest" description="Disordered" evidence="2">
    <location>
        <begin position="141"/>
        <end position="210"/>
    </location>
</feature>
<proteinExistence type="predicted"/>
<evidence type="ECO:0000256" key="2">
    <source>
        <dbReference type="SAM" id="MobiDB-lite"/>
    </source>
</evidence>
<keyword evidence="4" id="KW-1185">Reference proteome</keyword>
<dbReference type="Proteomes" id="UP000005239">
    <property type="component" value="Unassembled WGS sequence"/>
</dbReference>
<name>A0A2A6BEV7_PRIPA</name>
<accession>A0A2A6BEV7</accession>
<evidence type="ECO:0000313" key="4">
    <source>
        <dbReference type="Proteomes" id="UP000005239"/>
    </source>
</evidence>
<protein>
    <submittedName>
        <fullName evidence="3">Uncharacterized protein</fullName>
    </submittedName>
</protein>
<accession>A0A8R1YJ85</accession>
<feature type="coiled-coil region" evidence="1">
    <location>
        <begin position="380"/>
        <end position="407"/>
    </location>
</feature>
<dbReference type="AlphaFoldDB" id="A0A2A6BEV7"/>
<reference evidence="3" key="2">
    <citation type="submission" date="2022-06" db="UniProtKB">
        <authorList>
            <consortium name="EnsemblMetazoa"/>
        </authorList>
    </citation>
    <scope>IDENTIFICATION</scope>
    <source>
        <strain evidence="3">PS312</strain>
    </source>
</reference>
<keyword evidence="1" id="KW-0175">Coiled coil</keyword>
<feature type="compositionally biased region" description="Polar residues" evidence="2">
    <location>
        <begin position="277"/>
        <end position="294"/>
    </location>
</feature>
<dbReference type="EnsemblMetazoa" id="PPA26260.1">
    <property type="protein sequence ID" value="PPA26260.1"/>
    <property type="gene ID" value="WBGene00115814"/>
</dbReference>
<feature type="compositionally biased region" description="Acidic residues" evidence="2">
    <location>
        <begin position="252"/>
        <end position="261"/>
    </location>
</feature>
<evidence type="ECO:0000313" key="3">
    <source>
        <dbReference type="EnsemblMetazoa" id="PPA26260.1"/>
    </source>
</evidence>
<sequence>MDLDGSITGYAAEKIDLATSYLAKLVGESAAQKIKDIALKKNSAGEDGVGARLVVLVSDPTAVKQYSFYLGHSATADYLAYPSIFLLMAKDLQIAHLWTAFPNGSEATEPVVYPYMELLMDRLSAEPSLKNGGSIGLSHLKDLSEGVPFPPHPRQEEPPADTIRRGSAAAPPPDSTPHKTQEQLGRAAGLRSTRPDDVSKEADRFEPYIPTAEERALQLRMDEEALHQYRETTLSVSEAEEEYKNEEKDATMDVDEPELPEDVTPRSRSPSPPLSTARGSSPPLTTGKESSPPVSTAKEISPRRLLVPRRASPKNEVRSPPGPPPSSPDGGSANGMAPPPATPSTPLNPAASSTASTPIQTRRRSSSSSTADQEEPVTKIRRLESELGRYKEMVRQLKEENTQILKDCNAELYPSLDDQWQKKVVECRQRLKDLVRAGFDPDCPIQLTTKMVDRKIHNIWRSMMTTLRLRRKMVSSIAQSAVLTLTDLKIANPENEDDLTCVRDDTFILQQNFAAEANKIIEDLEALEKEVNDFAAHIINERKVL</sequence>
<gene>
    <name evidence="3" type="primary">WBGene00115814</name>
</gene>
<reference evidence="4" key="1">
    <citation type="journal article" date="2008" name="Nat. Genet.">
        <title>The Pristionchus pacificus genome provides a unique perspective on nematode lifestyle and parasitism.</title>
        <authorList>
            <person name="Dieterich C."/>
            <person name="Clifton S.W."/>
            <person name="Schuster L.N."/>
            <person name="Chinwalla A."/>
            <person name="Delehaunty K."/>
            <person name="Dinkelacker I."/>
            <person name="Fulton L."/>
            <person name="Fulton R."/>
            <person name="Godfrey J."/>
            <person name="Minx P."/>
            <person name="Mitreva M."/>
            <person name="Roeseler W."/>
            <person name="Tian H."/>
            <person name="Witte H."/>
            <person name="Yang S.P."/>
            <person name="Wilson R.K."/>
            <person name="Sommer R.J."/>
        </authorList>
    </citation>
    <scope>NUCLEOTIDE SEQUENCE [LARGE SCALE GENOMIC DNA]</scope>
    <source>
        <strain evidence="4">PS312</strain>
    </source>
</reference>
<organism evidence="3 4">
    <name type="scientific">Pristionchus pacificus</name>
    <name type="common">Parasitic nematode worm</name>
    <dbReference type="NCBI Taxonomy" id="54126"/>
    <lineage>
        <taxon>Eukaryota</taxon>
        <taxon>Metazoa</taxon>
        <taxon>Ecdysozoa</taxon>
        <taxon>Nematoda</taxon>
        <taxon>Chromadorea</taxon>
        <taxon>Rhabditida</taxon>
        <taxon>Rhabditina</taxon>
        <taxon>Diplogasteromorpha</taxon>
        <taxon>Diplogasteroidea</taxon>
        <taxon>Neodiplogasteridae</taxon>
        <taxon>Pristionchus</taxon>
    </lineage>
</organism>
<feature type="region of interest" description="Disordered" evidence="2">
    <location>
        <begin position="231"/>
        <end position="380"/>
    </location>
</feature>